<organism evidence="2 3">
    <name type="scientific">Clohesyomyces aquaticus</name>
    <dbReference type="NCBI Taxonomy" id="1231657"/>
    <lineage>
        <taxon>Eukaryota</taxon>
        <taxon>Fungi</taxon>
        <taxon>Dikarya</taxon>
        <taxon>Ascomycota</taxon>
        <taxon>Pezizomycotina</taxon>
        <taxon>Dothideomycetes</taxon>
        <taxon>Pleosporomycetidae</taxon>
        <taxon>Pleosporales</taxon>
        <taxon>Lindgomycetaceae</taxon>
        <taxon>Clohesyomyces</taxon>
    </lineage>
</organism>
<comment type="caution">
    <text evidence="2">The sequence shown here is derived from an EMBL/GenBank/DDBJ whole genome shotgun (WGS) entry which is preliminary data.</text>
</comment>
<feature type="region of interest" description="Disordered" evidence="1">
    <location>
        <begin position="268"/>
        <end position="305"/>
    </location>
</feature>
<evidence type="ECO:0000313" key="2">
    <source>
        <dbReference type="EMBL" id="ORY11093.1"/>
    </source>
</evidence>
<gene>
    <name evidence="2" type="ORF">BCR34DRAFT_653397</name>
</gene>
<protein>
    <submittedName>
        <fullName evidence="2">Uncharacterized protein</fullName>
    </submittedName>
</protein>
<dbReference type="Proteomes" id="UP000193144">
    <property type="component" value="Unassembled WGS sequence"/>
</dbReference>
<name>A0A1Y1ZLH2_9PLEO</name>
<evidence type="ECO:0000313" key="3">
    <source>
        <dbReference type="Proteomes" id="UP000193144"/>
    </source>
</evidence>
<feature type="region of interest" description="Disordered" evidence="1">
    <location>
        <begin position="1"/>
        <end position="54"/>
    </location>
</feature>
<evidence type="ECO:0000256" key="1">
    <source>
        <dbReference type="SAM" id="MobiDB-lite"/>
    </source>
</evidence>
<reference evidence="2 3" key="1">
    <citation type="submission" date="2016-07" db="EMBL/GenBank/DDBJ databases">
        <title>Pervasive Adenine N6-methylation of Active Genes in Fungi.</title>
        <authorList>
            <consortium name="DOE Joint Genome Institute"/>
            <person name="Mondo S.J."/>
            <person name="Dannebaum R.O."/>
            <person name="Kuo R.C."/>
            <person name="Labutti K."/>
            <person name="Haridas S."/>
            <person name="Kuo A."/>
            <person name="Salamov A."/>
            <person name="Ahrendt S.R."/>
            <person name="Lipzen A."/>
            <person name="Sullivan W."/>
            <person name="Andreopoulos W.B."/>
            <person name="Clum A."/>
            <person name="Lindquist E."/>
            <person name="Daum C."/>
            <person name="Ramamoorthy G.K."/>
            <person name="Gryganskyi A."/>
            <person name="Culley D."/>
            <person name="Magnuson J.K."/>
            <person name="James T.Y."/>
            <person name="O'Malley M.A."/>
            <person name="Stajich J.E."/>
            <person name="Spatafora J.W."/>
            <person name="Visel A."/>
            <person name="Grigoriev I.V."/>
        </authorList>
    </citation>
    <scope>NUCLEOTIDE SEQUENCE [LARGE SCALE GENOMIC DNA]</scope>
    <source>
        <strain evidence="2 3">CBS 115471</strain>
    </source>
</reference>
<feature type="compositionally biased region" description="Basic residues" evidence="1">
    <location>
        <begin position="22"/>
        <end position="32"/>
    </location>
</feature>
<proteinExistence type="predicted"/>
<accession>A0A1Y1ZLH2</accession>
<keyword evidence="3" id="KW-1185">Reference proteome</keyword>
<dbReference type="AlphaFoldDB" id="A0A1Y1ZLH2"/>
<dbReference type="EMBL" id="MCFA01000064">
    <property type="protein sequence ID" value="ORY11093.1"/>
    <property type="molecule type" value="Genomic_DNA"/>
</dbReference>
<sequence>MSHSHSDPWFGVQPAQRPPHDRARRRKFRSQHQRLPPFPLVETGGGLSTRAVPQSPTPTCTGCWYPRSRQGLAFLEDVVAAPVALIKFRSCDVGLATVRHGRPSLTCRFVKGHQAPPFAASPMVSFARGFADGQPASLQRVFCLSDSGLCHDGCQLSARRLPCARRARAWTVLLRSGLIEWIRRPPAEWLSSRASSAARCSLSLNPPAGVLDGALPCLVLQLEQRSSGFAEPISRWRPSPLFHLRSFPAPNTGRAGVRFVMGVRQGPSSYATPTTPLSCSQKKQTPTARQAVTSALRSEAQSLAR</sequence>